<reference evidence="10" key="1">
    <citation type="submission" date="2022-06" db="EMBL/GenBank/DDBJ databases">
        <title>Gracilimonas sp. CAU 1638 isolated from sea sediment.</title>
        <authorList>
            <person name="Kim W."/>
        </authorList>
    </citation>
    <scope>NUCLEOTIDE SEQUENCE</scope>
    <source>
        <strain evidence="10">CAU 1638</strain>
    </source>
</reference>
<keyword evidence="4" id="KW-1134">Transmembrane beta strand</keyword>
<dbReference type="InterPro" id="IPR051906">
    <property type="entry name" value="TolC-like"/>
</dbReference>
<keyword evidence="7" id="KW-0998">Cell outer membrane</keyword>
<dbReference type="GO" id="GO:0015288">
    <property type="term" value="F:porin activity"/>
    <property type="evidence" value="ECO:0007669"/>
    <property type="project" value="TreeGrafter"/>
</dbReference>
<feature type="coiled-coil region" evidence="8">
    <location>
        <begin position="166"/>
        <end position="230"/>
    </location>
</feature>
<organism evidence="10 11">
    <name type="scientific">Gracilimonas sediminicola</name>
    <dbReference type="NCBI Taxonomy" id="2952158"/>
    <lineage>
        <taxon>Bacteria</taxon>
        <taxon>Pseudomonadati</taxon>
        <taxon>Balneolota</taxon>
        <taxon>Balneolia</taxon>
        <taxon>Balneolales</taxon>
        <taxon>Balneolaceae</taxon>
        <taxon>Gracilimonas</taxon>
    </lineage>
</organism>
<dbReference type="PANTHER" id="PTHR30026:SF13">
    <property type="entry name" value="MEMBRANE EFFLUX PROTEIN, PUTATIVE-RELATED"/>
    <property type="match status" value="1"/>
</dbReference>
<dbReference type="PANTHER" id="PTHR30026">
    <property type="entry name" value="OUTER MEMBRANE PROTEIN TOLC"/>
    <property type="match status" value="1"/>
</dbReference>
<comment type="similarity">
    <text evidence="2">Belongs to the outer membrane factor (OMF) (TC 1.B.17) family.</text>
</comment>
<comment type="caution">
    <text evidence="10">The sequence shown here is derived from an EMBL/GenBank/DDBJ whole genome shotgun (WGS) entry which is preliminary data.</text>
</comment>
<evidence type="ECO:0000256" key="7">
    <source>
        <dbReference type="ARBA" id="ARBA00023237"/>
    </source>
</evidence>
<dbReference type="AlphaFoldDB" id="A0A9X2RBB0"/>
<evidence type="ECO:0000313" key="10">
    <source>
        <dbReference type="EMBL" id="MCP9290171.1"/>
    </source>
</evidence>
<evidence type="ECO:0000256" key="2">
    <source>
        <dbReference type="ARBA" id="ARBA00007613"/>
    </source>
</evidence>
<keyword evidence="9" id="KW-0732">Signal</keyword>
<name>A0A9X2RBB0_9BACT</name>
<keyword evidence="11" id="KW-1185">Reference proteome</keyword>
<evidence type="ECO:0000256" key="5">
    <source>
        <dbReference type="ARBA" id="ARBA00022692"/>
    </source>
</evidence>
<dbReference type="GO" id="GO:1990281">
    <property type="term" value="C:efflux pump complex"/>
    <property type="evidence" value="ECO:0007669"/>
    <property type="project" value="TreeGrafter"/>
</dbReference>
<sequence length="461" mass="52943">MTARILLSLITCLLAFSSVSVAQDTLQIDFNTFLNKALDNSGQMKYQRQDVEIAENQIKQAQAQRIVPNMRLDTQHGLVPGVESDRADLQEDEYYLDPNLRNNWNDWAIYTKFQLSAVQPVFTWGAINKAVEAARLGAEAAQYSFDAKKADLELRLFDLYFSYVLALEIERLLEEAQDKVNQVERQINEMREEGDSSLDESEVFKFEIYKSEFEIQKAEVEENMNFVKETWNYVLRNEAGDVFEPQVRFLDPVAANIEPVDFYQQAAFNNRPELKALKVGEEATETYITSLKKQNLPGLYLAGYVNFANTPNRPRQSNPFIQNNTNLFTGGFGFTIRQKLNFFSIRANIERSKIKLKQASYAQDAAKDGILLEVNNNYRQASLADVKVEQTDEALVTSKRWLRQEQLDYDFGMGEVKDLIDAMRKELELKLQLKQRIFEYNSSLAKLNKSAGIPLTTLITN</sequence>
<dbReference type="EMBL" id="JANDBC010000001">
    <property type="protein sequence ID" value="MCP9290171.1"/>
    <property type="molecule type" value="Genomic_DNA"/>
</dbReference>
<evidence type="ECO:0000256" key="6">
    <source>
        <dbReference type="ARBA" id="ARBA00023136"/>
    </source>
</evidence>
<evidence type="ECO:0000256" key="8">
    <source>
        <dbReference type="SAM" id="Coils"/>
    </source>
</evidence>
<dbReference type="InterPro" id="IPR003423">
    <property type="entry name" value="OMP_efflux"/>
</dbReference>
<keyword evidence="8" id="KW-0175">Coiled coil</keyword>
<dbReference type="GO" id="GO:0015562">
    <property type="term" value="F:efflux transmembrane transporter activity"/>
    <property type="evidence" value="ECO:0007669"/>
    <property type="project" value="InterPro"/>
</dbReference>
<evidence type="ECO:0000256" key="4">
    <source>
        <dbReference type="ARBA" id="ARBA00022452"/>
    </source>
</evidence>
<evidence type="ECO:0000256" key="3">
    <source>
        <dbReference type="ARBA" id="ARBA00022448"/>
    </source>
</evidence>
<proteinExistence type="inferred from homology"/>
<keyword evidence="3" id="KW-0813">Transport</keyword>
<keyword evidence="5" id="KW-0812">Transmembrane</keyword>
<evidence type="ECO:0000256" key="1">
    <source>
        <dbReference type="ARBA" id="ARBA00004442"/>
    </source>
</evidence>
<feature type="signal peptide" evidence="9">
    <location>
        <begin position="1"/>
        <end position="22"/>
    </location>
</feature>
<keyword evidence="6" id="KW-0472">Membrane</keyword>
<dbReference type="Pfam" id="PF02321">
    <property type="entry name" value="OEP"/>
    <property type="match status" value="2"/>
</dbReference>
<dbReference type="Gene3D" id="1.20.1600.10">
    <property type="entry name" value="Outer membrane efflux proteins (OEP)"/>
    <property type="match status" value="1"/>
</dbReference>
<gene>
    <name evidence="10" type="ORF">NM125_01095</name>
</gene>
<dbReference type="GO" id="GO:0009279">
    <property type="term" value="C:cell outer membrane"/>
    <property type="evidence" value="ECO:0007669"/>
    <property type="project" value="UniProtKB-SubCell"/>
</dbReference>
<dbReference type="Proteomes" id="UP001139125">
    <property type="component" value="Unassembled WGS sequence"/>
</dbReference>
<dbReference type="SUPFAM" id="SSF56954">
    <property type="entry name" value="Outer membrane efflux proteins (OEP)"/>
    <property type="match status" value="1"/>
</dbReference>
<feature type="chain" id="PRO_5040991725" evidence="9">
    <location>
        <begin position="23"/>
        <end position="461"/>
    </location>
</feature>
<comment type="subcellular location">
    <subcellularLocation>
        <location evidence="1">Cell outer membrane</location>
    </subcellularLocation>
</comment>
<evidence type="ECO:0000256" key="9">
    <source>
        <dbReference type="SAM" id="SignalP"/>
    </source>
</evidence>
<accession>A0A9X2RBB0</accession>
<protein>
    <submittedName>
        <fullName evidence="10">TolC family protein</fullName>
    </submittedName>
</protein>
<dbReference type="RefSeq" id="WP_255132008.1">
    <property type="nucleotide sequence ID" value="NZ_JANDBC010000001.1"/>
</dbReference>
<evidence type="ECO:0000313" key="11">
    <source>
        <dbReference type="Proteomes" id="UP001139125"/>
    </source>
</evidence>